<name>A0AAU9IXR8_9CILI</name>
<feature type="region of interest" description="Disordered" evidence="1">
    <location>
        <begin position="155"/>
        <end position="174"/>
    </location>
</feature>
<evidence type="ECO:0000256" key="1">
    <source>
        <dbReference type="SAM" id="MobiDB-lite"/>
    </source>
</evidence>
<gene>
    <name evidence="2" type="ORF">BSTOLATCC_MIC24224</name>
</gene>
<keyword evidence="3" id="KW-1185">Reference proteome</keyword>
<protein>
    <submittedName>
        <fullName evidence="2">Uncharacterized protein</fullName>
    </submittedName>
</protein>
<comment type="caution">
    <text evidence="2">The sequence shown here is derived from an EMBL/GenBank/DDBJ whole genome shotgun (WGS) entry which is preliminary data.</text>
</comment>
<organism evidence="2 3">
    <name type="scientific">Blepharisma stoltei</name>
    <dbReference type="NCBI Taxonomy" id="1481888"/>
    <lineage>
        <taxon>Eukaryota</taxon>
        <taxon>Sar</taxon>
        <taxon>Alveolata</taxon>
        <taxon>Ciliophora</taxon>
        <taxon>Postciliodesmatophora</taxon>
        <taxon>Heterotrichea</taxon>
        <taxon>Heterotrichida</taxon>
        <taxon>Blepharismidae</taxon>
        <taxon>Blepharisma</taxon>
    </lineage>
</organism>
<dbReference type="EMBL" id="CAJZBQ010000023">
    <property type="protein sequence ID" value="CAG9319673.1"/>
    <property type="molecule type" value="Genomic_DNA"/>
</dbReference>
<dbReference type="AlphaFoldDB" id="A0AAU9IXR8"/>
<evidence type="ECO:0000313" key="2">
    <source>
        <dbReference type="EMBL" id="CAG9319673.1"/>
    </source>
</evidence>
<evidence type="ECO:0000313" key="3">
    <source>
        <dbReference type="Proteomes" id="UP001162131"/>
    </source>
</evidence>
<proteinExistence type="predicted"/>
<sequence>MEEFNCWNLESAINLPNHQKKRSLDITNSINTDSELNISYRSENNSYMRNQPKYIQLAIPSLFKANSIQLRGRGSSTNPSTPSTSLWRKPSLSTISKSNISAENCSLSPKRCLIPMSKVSSCEVNLPIKFQEDLLKRTMERKALAQVVKLKNDREISVESHRRPKEGDDKPLNASKKLFEKESSTYKIACSNSKEMKYTEIYARQQQMKENALNTTVLGVSTKLNITNGVRGLGYSQKRRTKGQENLTIEVKHAFSSNTENEIESPFSSKDLEQRYNKLTGQLDYISKRIQDVIGKCSD</sequence>
<reference evidence="2" key="1">
    <citation type="submission" date="2021-09" db="EMBL/GenBank/DDBJ databases">
        <authorList>
            <consortium name="AG Swart"/>
            <person name="Singh M."/>
            <person name="Singh A."/>
            <person name="Seah K."/>
            <person name="Emmerich C."/>
        </authorList>
    </citation>
    <scope>NUCLEOTIDE SEQUENCE</scope>
    <source>
        <strain evidence="2">ATCC30299</strain>
    </source>
</reference>
<accession>A0AAU9IXR8</accession>
<dbReference type="Proteomes" id="UP001162131">
    <property type="component" value="Unassembled WGS sequence"/>
</dbReference>